<accession>A0A1I0H9C6</accession>
<evidence type="ECO:0000313" key="2">
    <source>
        <dbReference type="Proteomes" id="UP000181981"/>
    </source>
</evidence>
<dbReference type="EMBL" id="FOHT01000024">
    <property type="protein sequence ID" value="SET80400.1"/>
    <property type="molecule type" value="Genomic_DNA"/>
</dbReference>
<reference evidence="1 2" key="1">
    <citation type="submission" date="2016-10" db="EMBL/GenBank/DDBJ databases">
        <authorList>
            <person name="de Groot N.N."/>
        </authorList>
    </citation>
    <scope>NUCLEOTIDE SEQUENCE [LARGE SCALE GENOMIC DNA]</scope>
    <source>
        <strain evidence="1 2">DSM 25947</strain>
    </source>
</reference>
<sequence>MKKFIRAAVWERNATIIMAIRTLLPGAIETIPAKNGFIYW</sequence>
<dbReference type="Proteomes" id="UP000181981">
    <property type="component" value="Unassembled WGS sequence"/>
</dbReference>
<organism evidence="1 2">
    <name type="scientific">Draconibacterium orientale</name>
    <dbReference type="NCBI Taxonomy" id="1168034"/>
    <lineage>
        <taxon>Bacteria</taxon>
        <taxon>Pseudomonadati</taxon>
        <taxon>Bacteroidota</taxon>
        <taxon>Bacteroidia</taxon>
        <taxon>Marinilabiliales</taxon>
        <taxon>Prolixibacteraceae</taxon>
        <taxon>Draconibacterium</taxon>
    </lineage>
</organism>
<evidence type="ECO:0000313" key="1">
    <source>
        <dbReference type="EMBL" id="SET80400.1"/>
    </source>
</evidence>
<proteinExistence type="predicted"/>
<name>A0A1I0H9C6_9BACT</name>
<dbReference type="AlphaFoldDB" id="A0A1I0H9C6"/>
<gene>
    <name evidence="1" type="ORF">SAMN05444285_1242</name>
</gene>
<protein>
    <submittedName>
        <fullName evidence="1">Uncharacterized protein</fullName>
    </submittedName>
</protein>